<dbReference type="KEGG" id="ali:AZOLI_p50428"/>
<keyword evidence="2" id="KW-0614">Plasmid</keyword>
<sequence length="325" mass="34027">MLNRIIRAGTVAMAMAAALLFQPAAATAADKPLVIAAGPELGVYFPVAAALRLTVIDAKTMAADRLSITASAGSVANIDGLRKGRYDLAIVQEDIAEDAFRGAGPFAAVGGWDGLRSVMRFHKEALVLVARRDAKITRIADLKGKRVAAGPEGSGSRPAVDRILASLGAGDTVKRTETGIDNGIRALCRGEVDAAFLVIGQPSALLIDVLARCKSRLVPIDGPVATAISQSMPAFQPMTIPGRLYPSQPKDVKTLGVDSVLVARADVDDDTVAAVVAAIRGDLWLFRNLHPVLSPITDEDLRPDTGGLPLHSGAARAFRQAVTVF</sequence>
<dbReference type="SUPFAM" id="SSF53850">
    <property type="entry name" value="Periplasmic binding protein-like II"/>
    <property type="match status" value="1"/>
</dbReference>
<dbReference type="PANTHER" id="PTHR42941">
    <property type="entry name" value="SLL1037 PROTEIN"/>
    <property type="match status" value="1"/>
</dbReference>
<dbReference type="NCBIfam" id="TIGR02122">
    <property type="entry name" value="TRAP_TAXI"/>
    <property type="match status" value="1"/>
</dbReference>
<feature type="chain" id="PRO_5003507158" evidence="1">
    <location>
        <begin position="29"/>
        <end position="325"/>
    </location>
</feature>
<dbReference type="InterPro" id="IPR011852">
    <property type="entry name" value="TRAP_TAXI"/>
</dbReference>
<protein>
    <submittedName>
        <fullName evidence="2">TRAP-type transporter, periplasmic component</fullName>
    </submittedName>
</protein>
<evidence type="ECO:0000313" key="2">
    <source>
        <dbReference type="EMBL" id="CBS91414.1"/>
    </source>
</evidence>
<dbReference type="Proteomes" id="UP000005667">
    <property type="component" value="Plasmid AZO_p5"/>
</dbReference>
<dbReference type="Gene3D" id="3.40.190.10">
    <property type="entry name" value="Periplasmic binding protein-like II"/>
    <property type="match status" value="2"/>
</dbReference>
<keyword evidence="3" id="KW-1185">Reference proteome</keyword>
<dbReference type="Pfam" id="PF16868">
    <property type="entry name" value="NMT1_3"/>
    <property type="match status" value="1"/>
</dbReference>
<dbReference type="RefSeq" id="WP_014250235.1">
    <property type="nucleotide sequence ID" value="NC_016624.1"/>
</dbReference>
<feature type="signal peptide" evidence="1">
    <location>
        <begin position="1"/>
        <end position="28"/>
    </location>
</feature>
<reference evidence="3" key="1">
    <citation type="journal article" date="2011" name="PLoS Genet.">
        <title>Azospirillum genomes reveal transition of bacteria from aquatic to terrestrial environments.</title>
        <authorList>
            <person name="Wisniewski-Dye F."/>
            <person name="Borziak K."/>
            <person name="Khalsa-Moyers G."/>
            <person name="Alexandre G."/>
            <person name="Sukharnikov L.O."/>
            <person name="Wuichet K."/>
            <person name="Hurst G.B."/>
            <person name="McDonald W.H."/>
            <person name="Robertson J.S."/>
            <person name="Barbe V."/>
            <person name="Calteau A."/>
            <person name="Rouy Z."/>
            <person name="Mangenot S."/>
            <person name="Prigent-Combaret C."/>
            <person name="Normand P."/>
            <person name="Boyer M."/>
            <person name="Siguier P."/>
            <person name="Dessaux Y."/>
            <person name="Elmerich C."/>
            <person name="Condemine G."/>
            <person name="Krishnen G."/>
            <person name="Kennedy I."/>
            <person name="Paterson A.H."/>
            <person name="Gonzalez V."/>
            <person name="Mavingui P."/>
            <person name="Zhulin I.B."/>
        </authorList>
    </citation>
    <scope>NUCLEOTIDE SEQUENCE [LARGE SCALE GENOMIC DNA]</scope>
    <source>
        <strain evidence="3">4B</strain>
    </source>
</reference>
<dbReference type="OrthoDB" id="8477520at2"/>
<dbReference type="AlphaFoldDB" id="G7ZHM4"/>
<organism evidence="2 3">
    <name type="scientific">Azospirillum lipoferum (strain 4B)</name>
    <dbReference type="NCBI Taxonomy" id="862719"/>
    <lineage>
        <taxon>Bacteria</taxon>
        <taxon>Pseudomonadati</taxon>
        <taxon>Pseudomonadota</taxon>
        <taxon>Alphaproteobacteria</taxon>
        <taxon>Rhodospirillales</taxon>
        <taxon>Azospirillaceae</taxon>
        <taxon>Azospirillum</taxon>
    </lineage>
</organism>
<evidence type="ECO:0000313" key="3">
    <source>
        <dbReference type="Proteomes" id="UP000005667"/>
    </source>
</evidence>
<gene>
    <name evidence="2" type="ordered locus">AZOLI_p50428</name>
</gene>
<proteinExistence type="predicted"/>
<evidence type="ECO:0000256" key="1">
    <source>
        <dbReference type="SAM" id="SignalP"/>
    </source>
</evidence>
<name>G7ZHM4_AZOL4</name>
<keyword evidence="1" id="KW-0732">Signal</keyword>
<geneLocation type="plasmid" evidence="2 3">
    <name>AZO_p5</name>
</geneLocation>
<dbReference type="EMBL" id="FQ311873">
    <property type="protein sequence ID" value="CBS91414.1"/>
    <property type="molecule type" value="Genomic_DNA"/>
</dbReference>
<dbReference type="HOGENOM" id="CLU_033215_0_2_5"/>
<dbReference type="PANTHER" id="PTHR42941:SF1">
    <property type="entry name" value="SLL1037 PROTEIN"/>
    <property type="match status" value="1"/>
</dbReference>
<accession>G7ZHM4</accession>